<feature type="signal peptide" evidence="1">
    <location>
        <begin position="1"/>
        <end position="16"/>
    </location>
</feature>
<protein>
    <submittedName>
        <fullName evidence="2">Uncharacterized protein</fullName>
    </submittedName>
</protein>
<dbReference type="EMBL" id="CAXAMM010041036">
    <property type="protein sequence ID" value="CAK9096929.1"/>
    <property type="molecule type" value="Genomic_DNA"/>
</dbReference>
<name>A0ABP0R8M6_9DINO</name>
<evidence type="ECO:0000256" key="1">
    <source>
        <dbReference type="SAM" id="SignalP"/>
    </source>
</evidence>
<gene>
    <name evidence="2" type="ORF">SCF082_LOCUS45487</name>
</gene>
<feature type="chain" id="PRO_5046105538" evidence="1">
    <location>
        <begin position="17"/>
        <end position="534"/>
    </location>
</feature>
<organism evidence="2 3">
    <name type="scientific">Durusdinium trenchii</name>
    <dbReference type="NCBI Taxonomy" id="1381693"/>
    <lineage>
        <taxon>Eukaryota</taxon>
        <taxon>Sar</taxon>
        <taxon>Alveolata</taxon>
        <taxon>Dinophyceae</taxon>
        <taxon>Suessiales</taxon>
        <taxon>Symbiodiniaceae</taxon>
        <taxon>Durusdinium</taxon>
    </lineage>
</organism>
<keyword evidence="1" id="KW-0732">Signal</keyword>
<sequence>MFALSIAVALLKLGMAEDATCQMQMAMKANASKIDCPGPPHTVPCNPKSVRPQFCPGGTEKCPADGCCRHLPPCYPNIPWCTKENGLKKCPGVPSMGDCPQSGCCRGDYPCPPDKFEHRCSFGSDRCKVNFGVTVPCPEFGCCRKPIKPKPATPMNLTLISEEDDQGVIFCRVDEKKGSWDGVTVGATGVSVVKSHLDCDGKDTGYGKGRAKTLCIPVNKSTPVVLQYQPSATSIGGACWYQSLQANKNNSLISQGPQFQGAAEFTIKPDRQGVVSFDITYVEGVSGGLSMSYEDDGQVTGQIRKTTVQAAPERPDASKYPSLKREPTNFGFMTLKSDKNRGKADCAKCNYTWPYGKDGKGQAGCPDDGCLAGCPPSIANDPCGQHACRVYYAYLYAHGASYCSWLKDQKAQAYCWAMDEWVCNTTSCGYGGPNQPKNCQALPEFKSNVWGKEGKAAWSNSYSCGHTAKYQYPTTPTNGSGEHWWENATTQGCEDKTVDGQPTNPQPLRSGGTFTITFIKLDWLHTPQVSFLHD</sequence>
<evidence type="ECO:0000313" key="2">
    <source>
        <dbReference type="EMBL" id="CAK9096929.1"/>
    </source>
</evidence>
<reference evidence="2 3" key="1">
    <citation type="submission" date="2024-02" db="EMBL/GenBank/DDBJ databases">
        <authorList>
            <person name="Chen Y."/>
            <person name="Shah S."/>
            <person name="Dougan E. K."/>
            <person name="Thang M."/>
            <person name="Chan C."/>
        </authorList>
    </citation>
    <scope>NUCLEOTIDE SEQUENCE [LARGE SCALE GENOMIC DNA]</scope>
</reference>
<dbReference type="Proteomes" id="UP001642464">
    <property type="component" value="Unassembled WGS sequence"/>
</dbReference>
<keyword evidence="3" id="KW-1185">Reference proteome</keyword>
<proteinExistence type="predicted"/>
<evidence type="ECO:0000313" key="3">
    <source>
        <dbReference type="Proteomes" id="UP001642464"/>
    </source>
</evidence>
<comment type="caution">
    <text evidence="2">The sequence shown here is derived from an EMBL/GenBank/DDBJ whole genome shotgun (WGS) entry which is preliminary data.</text>
</comment>
<accession>A0ABP0R8M6</accession>